<evidence type="ECO:0000256" key="1">
    <source>
        <dbReference type="SAM" id="MobiDB-lite"/>
    </source>
</evidence>
<protein>
    <submittedName>
        <fullName evidence="2">Uncharacterized protein</fullName>
    </submittedName>
</protein>
<evidence type="ECO:0000313" key="2">
    <source>
        <dbReference type="EMBL" id="KAK3362958.1"/>
    </source>
</evidence>
<proteinExistence type="predicted"/>
<reference evidence="2" key="1">
    <citation type="journal article" date="2023" name="Mol. Phylogenet. Evol.">
        <title>Genome-scale phylogeny and comparative genomics of the fungal order Sordariales.</title>
        <authorList>
            <person name="Hensen N."/>
            <person name="Bonometti L."/>
            <person name="Westerberg I."/>
            <person name="Brannstrom I.O."/>
            <person name="Guillou S."/>
            <person name="Cros-Aarteil S."/>
            <person name="Calhoun S."/>
            <person name="Haridas S."/>
            <person name="Kuo A."/>
            <person name="Mondo S."/>
            <person name="Pangilinan J."/>
            <person name="Riley R."/>
            <person name="LaButti K."/>
            <person name="Andreopoulos B."/>
            <person name="Lipzen A."/>
            <person name="Chen C."/>
            <person name="Yan M."/>
            <person name="Daum C."/>
            <person name="Ng V."/>
            <person name="Clum A."/>
            <person name="Steindorff A."/>
            <person name="Ohm R.A."/>
            <person name="Martin F."/>
            <person name="Silar P."/>
            <person name="Natvig D.O."/>
            <person name="Lalanne C."/>
            <person name="Gautier V."/>
            <person name="Ament-Velasquez S.L."/>
            <person name="Kruys A."/>
            <person name="Hutchinson M.I."/>
            <person name="Powell A.J."/>
            <person name="Barry K."/>
            <person name="Miller A.N."/>
            <person name="Grigoriev I.V."/>
            <person name="Debuchy R."/>
            <person name="Gladieux P."/>
            <person name="Hiltunen Thoren M."/>
            <person name="Johannesson H."/>
        </authorList>
    </citation>
    <scope>NUCLEOTIDE SEQUENCE</scope>
    <source>
        <strain evidence="2">CBS 955.72</strain>
    </source>
</reference>
<reference evidence="2" key="2">
    <citation type="submission" date="2023-06" db="EMBL/GenBank/DDBJ databases">
        <authorList>
            <consortium name="Lawrence Berkeley National Laboratory"/>
            <person name="Haridas S."/>
            <person name="Hensen N."/>
            <person name="Bonometti L."/>
            <person name="Westerberg I."/>
            <person name="Brannstrom I.O."/>
            <person name="Guillou S."/>
            <person name="Cros-Aarteil S."/>
            <person name="Calhoun S."/>
            <person name="Kuo A."/>
            <person name="Mondo S."/>
            <person name="Pangilinan J."/>
            <person name="Riley R."/>
            <person name="Labutti K."/>
            <person name="Andreopoulos B."/>
            <person name="Lipzen A."/>
            <person name="Chen C."/>
            <person name="Yanf M."/>
            <person name="Daum C."/>
            <person name="Ng V."/>
            <person name="Clum A."/>
            <person name="Steindorff A."/>
            <person name="Ohm R."/>
            <person name="Martin F."/>
            <person name="Silar P."/>
            <person name="Natvig D."/>
            <person name="Lalanne C."/>
            <person name="Gautier V."/>
            <person name="Ament-Velasquez S.L."/>
            <person name="Kruys A."/>
            <person name="Hutchinson M.I."/>
            <person name="Powell A.J."/>
            <person name="Barry K."/>
            <person name="Miller A.N."/>
            <person name="Grigoriev I.V."/>
            <person name="Debuchy R."/>
            <person name="Gladieux P."/>
            <person name="Thoren M.H."/>
            <person name="Johannesson H."/>
        </authorList>
    </citation>
    <scope>NUCLEOTIDE SEQUENCE</scope>
    <source>
        <strain evidence="2">CBS 955.72</strain>
    </source>
</reference>
<feature type="region of interest" description="Disordered" evidence="1">
    <location>
        <begin position="145"/>
        <end position="194"/>
    </location>
</feature>
<name>A0AAJ0MJX3_9PEZI</name>
<gene>
    <name evidence="2" type="ORF">B0T25DRAFT_25216</name>
</gene>
<dbReference type="Proteomes" id="UP001275084">
    <property type="component" value="Unassembled WGS sequence"/>
</dbReference>
<dbReference type="AlphaFoldDB" id="A0AAJ0MJX3"/>
<feature type="compositionally biased region" description="Polar residues" evidence="1">
    <location>
        <begin position="177"/>
        <end position="186"/>
    </location>
</feature>
<keyword evidence="3" id="KW-1185">Reference proteome</keyword>
<dbReference type="EMBL" id="JAUIQD010000001">
    <property type="protein sequence ID" value="KAK3362958.1"/>
    <property type="molecule type" value="Genomic_DNA"/>
</dbReference>
<comment type="caution">
    <text evidence="2">The sequence shown here is derived from an EMBL/GenBank/DDBJ whole genome shotgun (WGS) entry which is preliminary data.</text>
</comment>
<accession>A0AAJ0MJX3</accession>
<organism evidence="2 3">
    <name type="scientific">Lasiosphaeria hispida</name>
    <dbReference type="NCBI Taxonomy" id="260671"/>
    <lineage>
        <taxon>Eukaryota</taxon>
        <taxon>Fungi</taxon>
        <taxon>Dikarya</taxon>
        <taxon>Ascomycota</taxon>
        <taxon>Pezizomycotina</taxon>
        <taxon>Sordariomycetes</taxon>
        <taxon>Sordariomycetidae</taxon>
        <taxon>Sordariales</taxon>
        <taxon>Lasiosphaeriaceae</taxon>
        <taxon>Lasiosphaeria</taxon>
    </lineage>
</organism>
<evidence type="ECO:0000313" key="3">
    <source>
        <dbReference type="Proteomes" id="UP001275084"/>
    </source>
</evidence>
<sequence length="194" mass="21411">MFPSTCPRHPRGRHADRGGGVASLAGLWPPWVPGPSCPLSTQARQTTAHGGLEGLQGGPYQRTSSGWYQCIDGTCRRATYLGLSLIFWCVGFTYPLRAPHPDVPCPPTSADLSTWTCDLFLPFTYRFLFLSELEVLDIHSFPSFSTTRSRRHHPTRDISVTHAARGTQTEGVRESIARTSSCTTVPETPKPARR</sequence>